<name>A0AAE1LI51_9NEOP</name>
<reference evidence="2" key="2">
    <citation type="journal article" date="2023" name="BMC Genomics">
        <title>Pest status, molecular evolution, and epigenetic factors derived from the genome assembly of Frankliniella fusca, a thysanopteran phytovirus vector.</title>
        <authorList>
            <person name="Catto M.A."/>
            <person name="Labadie P.E."/>
            <person name="Jacobson A.L."/>
            <person name="Kennedy G.G."/>
            <person name="Srinivasan R."/>
            <person name="Hunt B.G."/>
        </authorList>
    </citation>
    <scope>NUCLEOTIDE SEQUENCE</scope>
    <source>
        <strain evidence="2">PL_HMW_Pooled</strain>
    </source>
</reference>
<dbReference type="AlphaFoldDB" id="A0AAE1LI51"/>
<proteinExistence type="predicted"/>
<evidence type="ECO:0000256" key="1">
    <source>
        <dbReference type="SAM" id="SignalP"/>
    </source>
</evidence>
<dbReference type="Proteomes" id="UP001219518">
    <property type="component" value="Unassembled WGS sequence"/>
</dbReference>
<accession>A0AAE1LI51</accession>
<comment type="caution">
    <text evidence="2">The sequence shown here is derived from an EMBL/GenBank/DDBJ whole genome shotgun (WGS) entry which is preliminary data.</text>
</comment>
<feature type="signal peptide" evidence="1">
    <location>
        <begin position="1"/>
        <end position="22"/>
    </location>
</feature>
<evidence type="ECO:0000313" key="3">
    <source>
        <dbReference type="Proteomes" id="UP001219518"/>
    </source>
</evidence>
<keyword evidence="1" id="KW-0732">Signal</keyword>
<reference evidence="2" key="1">
    <citation type="submission" date="2021-07" db="EMBL/GenBank/DDBJ databases">
        <authorList>
            <person name="Catto M.A."/>
            <person name="Jacobson A."/>
            <person name="Kennedy G."/>
            <person name="Labadie P."/>
            <person name="Hunt B.G."/>
            <person name="Srinivasan R."/>
        </authorList>
    </citation>
    <scope>NUCLEOTIDE SEQUENCE</scope>
    <source>
        <strain evidence="2">PL_HMW_Pooled</strain>
        <tissue evidence="2">Head</tissue>
    </source>
</reference>
<sequence>MARCAVLIASVVLVLALQAAHGSEEKKKYDKCLAEKKCETASCDGACKGDNWNYCLAMCRLNCNCACLGLAQGKLDAFDSWQKCANEQGCESKHDACKAKCADKECRDACVLEQDKCMCRCNA</sequence>
<evidence type="ECO:0000313" key="2">
    <source>
        <dbReference type="EMBL" id="KAK3920300.1"/>
    </source>
</evidence>
<organism evidence="2 3">
    <name type="scientific">Frankliniella fusca</name>
    <dbReference type="NCBI Taxonomy" id="407009"/>
    <lineage>
        <taxon>Eukaryota</taxon>
        <taxon>Metazoa</taxon>
        <taxon>Ecdysozoa</taxon>
        <taxon>Arthropoda</taxon>
        <taxon>Hexapoda</taxon>
        <taxon>Insecta</taxon>
        <taxon>Pterygota</taxon>
        <taxon>Neoptera</taxon>
        <taxon>Paraneoptera</taxon>
        <taxon>Thysanoptera</taxon>
        <taxon>Terebrantia</taxon>
        <taxon>Thripoidea</taxon>
        <taxon>Thripidae</taxon>
        <taxon>Frankliniella</taxon>
    </lineage>
</organism>
<feature type="chain" id="PRO_5042047545" evidence="1">
    <location>
        <begin position="23"/>
        <end position="123"/>
    </location>
</feature>
<dbReference type="EMBL" id="JAHWGI010000994">
    <property type="protein sequence ID" value="KAK3920300.1"/>
    <property type="molecule type" value="Genomic_DNA"/>
</dbReference>
<keyword evidence="3" id="KW-1185">Reference proteome</keyword>
<gene>
    <name evidence="2" type="ORF">KUF71_009587</name>
</gene>
<protein>
    <submittedName>
        <fullName evidence="2">Tissue factor pathway inhibitor</fullName>
    </submittedName>
</protein>